<protein>
    <recommendedName>
        <fullName evidence="3">RING-type domain-containing protein</fullName>
    </recommendedName>
</protein>
<evidence type="ECO:0008006" key="3">
    <source>
        <dbReference type="Google" id="ProtNLM"/>
    </source>
</evidence>
<dbReference type="EMBL" id="MSFL01000053">
    <property type="protein sequence ID" value="PWY65234.1"/>
    <property type="molecule type" value="Genomic_DNA"/>
</dbReference>
<dbReference type="SUPFAM" id="SSF57850">
    <property type="entry name" value="RING/U-box"/>
    <property type="match status" value="1"/>
</dbReference>
<dbReference type="OrthoDB" id="9977870at2759"/>
<feature type="non-terminal residue" evidence="1">
    <location>
        <position position="1"/>
    </location>
</feature>
<dbReference type="VEuPathDB" id="FungiDB:BO70DRAFT_255999"/>
<dbReference type="Gene3D" id="1.20.120.1750">
    <property type="match status" value="1"/>
</dbReference>
<dbReference type="RefSeq" id="XP_025394445.1">
    <property type="nucleotide sequence ID" value="XM_025538850.1"/>
</dbReference>
<gene>
    <name evidence="1" type="ORF">BO70DRAFT_255999</name>
</gene>
<accession>A0A317UT94</accession>
<dbReference type="PANTHER" id="PTHR11685">
    <property type="entry name" value="RBR FAMILY RING FINGER AND IBR DOMAIN-CONTAINING"/>
    <property type="match status" value="1"/>
</dbReference>
<organism evidence="1 2">
    <name type="scientific">Aspergillus heteromorphus CBS 117.55</name>
    <dbReference type="NCBI Taxonomy" id="1448321"/>
    <lineage>
        <taxon>Eukaryota</taxon>
        <taxon>Fungi</taxon>
        <taxon>Dikarya</taxon>
        <taxon>Ascomycota</taxon>
        <taxon>Pezizomycotina</taxon>
        <taxon>Eurotiomycetes</taxon>
        <taxon>Eurotiomycetidae</taxon>
        <taxon>Eurotiales</taxon>
        <taxon>Aspergillaceae</taxon>
        <taxon>Aspergillus</taxon>
        <taxon>Aspergillus subgen. Circumdati</taxon>
    </lineage>
</organism>
<dbReference type="Proteomes" id="UP000247233">
    <property type="component" value="Unassembled WGS sequence"/>
</dbReference>
<dbReference type="InterPro" id="IPR031127">
    <property type="entry name" value="E3_UB_ligase_RBR"/>
</dbReference>
<dbReference type="AlphaFoldDB" id="A0A317UT94"/>
<dbReference type="GeneID" id="37061087"/>
<evidence type="ECO:0000313" key="2">
    <source>
        <dbReference type="Proteomes" id="UP000247233"/>
    </source>
</evidence>
<reference evidence="1 2" key="1">
    <citation type="submission" date="2016-12" db="EMBL/GenBank/DDBJ databases">
        <title>The genomes of Aspergillus section Nigri reveals drivers in fungal speciation.</title>
        <authorList>
            <consortium name="DOE Joint Genome Institute"/>
            <person name="Vesth T.C."/>
            <person name="Nybo J."/>
            <person name="Theobald S."/>
            <person name="Brandl J."/>
            <person name="Frisvad J.C."/>
            <person name="Nielsen K.F."/>
            <person name="Lyhne E.K."/>
            <person name="Kogle M.E."/>
            <person name="Kuo A."/>
            <person name="Riley R."/>
            <person name="Clum A."/>
            <person name="Nolan M."/>
            <person name="Lipzen A."/>
            <person name="Salamov A."/>
            <person name="Henrissat B."/>
            <person name="Wiebenga A."/>
            <person name="De Vries R.P."/>
            <person name="Grigoriev I.V."/>
            <person name="Mortensen U.H."/>
            <person name="Andersen M.R."/>
            <person name="Baker S.E."/>
        </authorList>
    </citation>
    <scope>NUCLEOTIDE SEQUENCE [LARGE SCALE GENOMIC DNA]</scope>
    <source>
        <strain evidence="1 2">CBS 117.55</strain>
    </source>
</reference>
<name>A0A317UT94_9EURO</name>
<feature type="non-terminal residue" evidence="1">
    <location>
        <position position="142"/>
    </location>
</feature>
<proteinExistence type="predicted"/>
<comment type="caution">
    <text evidence="1">The sequence shown here is derived from an EMBL/GenBank/DDBJ whole genome shotgun (WGS) entry which is preliminary data.</text>
</comment>
<dbReference type="GO" id="GO:0004842">
    <property type="term" value="F:ubiquitin-protein transferase activity"/>
    <property type="evidence" value="ECO:0007669"/>
    <property type="project" value="InterPro"/>
</dbReference>
<dbReference type="STRING" id="1448321.A0A317UT94"/>
<evidence type="ECO:0000313" key="1">
    <source>
        <dbReference type="EMBL" id="PWY65234.1"/>
    </source>
</evidence>
<keyword evidence="2" id="KW-1185">Reference proteome</keyword>
<sequence>PRCCKTIIRAKDARLFLGGSFSKKTQAARRQLTGRNPISCHDCETYLAPDLAVGSTRRVEVECCPACLNETCVWCRRARHQGSGPCLDGSDAFAELAKRNGWKRCLVCSVMIERVGGCQNIHCLCGHRMCYLCGTANCSGRC</sequence>
<dbReference type="GO" id="GO:0016567">
    <property type="term" value="P:protein ubiquitination"/>
    <property type="evidence" value="ECO:0007669"/>
    <property type="project" value="InterPro"/>
</dbReference>